<dbReference type="AlphaFoldDB" id="A0AAN5I492"/>
<evidence type="ECO:0000313" key="2">
    <source>
        <dbReference type="Proteomes" id="UP001328107"/>
    </source>
</evidence>
<accession>A0AAN5I492</accession>
<keyword evidence="2" id="KW-1185">Reference proteome</keyword>
<dbReference type="Proteomes" id="UP001328107">
    <property type="component" value="Unassembled WGS sequence"/>
</dbReference>
<organism evidence="1 2">
    <name type="scientific">Pristionchus mayeri</name>
    <dbReference type="NCBI Taxonomy" id="1317129"/>
    <lineage>
        <taxon>Eukaryota</taxon>
        <taxon>Metazoa</taxon>
        <taxon>Ecdysozoa</taxon>
        <taxon>Nematoda</taxon>
        <taxon>Chromadorea</taxon>
        <taxon>Rhabditida</taxon>
        <taxon>Rhabditina</taxon>
        <taxon>Diplogasteromorpha</taxon>
        <taxon>Diplogasteroidea</taxon>
        <taxon>Neodiplogasteridae</taxon>
        <taxon>Pristionchus</taxon>
    </lineage>
</organism>
<protein>
    <submittedName>
        <fullName evidence="1">Uncharacterized protein</fullName>
    </submittedName>
</protein>
<name>A0AAN5I492_9BILA</name>
<evidence type="ECO:0000313" key="1">
    <source>
        <dbReference type="EMBL" id="GMR51642.1"/>
    </source>
</evidence>
<comment type="caution">
    <text evidence="1">The sequence shown here is derived from an EMBL/GenBank/DDBJ whole genome shotgun (WGS) entry which is preliminary data.</text>
</comment>
<feature type="non-terminal residue" evidence="1">
    <location>
        <position position="69"/>
    </location>
</feature>
<gene>
    <name evidence="1" type="ORF">PMAYCL1PPCAC_21837</name>
</gene>
<feature type="non-terminal residue" evidence="1">
    <location>
        <position position="1"/>
    </location>
</feature>
<sequence>ANGIQCDRSTGGSKVGMNEVDKDSHVICADAKPTPKPGCQQCATASITKGVCDAANGCTVGGEFEEKLE</sequence>
<dbReference type="EMBL" id="BTRK01000005">
    <property type="protein sequence ID" value="GMR51642.1"/>
    <property type="molecule type" value="Genomic_DNA"/>
</dbReference>
<reference evidence="2" key="1">
    <citation type="submission" date="2022-10" db="EMBL/GenBank/DDBJ databases">
        <title>Genome assembly of Pristionchus species.</title>
        <authorList>
            <person name="Yoshida K."/>
            <person name="Sommer R.J."/>
        </authorList>
    </citation>
    <scope>NUCLEOTIDE SEQUENCE [LARGE SCALE GENOMIC DNA]</scope>
    <source>
        <strain evidence="2">RS5460</strain>
    </source>
</reference>
<proteinExistence type="predicted"/>